<feature type="domain" description="Haemolysin activator HlyB C-terminal" evidence="5">
    <location>
        <begin position="179"/>
        <end position="490"/>
    </location>
</feature>
<dbReference type="InterPro" id="IPR051544">
    <property type="entry name" value="TPS_OM_transporter"/>
</dbReference>
<dbReference type="InterPro" id="IPR005565">
    <property type="entry name" value="Hemolysn_activator_HlyB_C"/>
</dbReference>
<dbReference type="STRING" id="198616.SAMN05216193_110149"/>
<keyword evidence="4" id="KW-0732">Signal</keyword>
<dbReference type="Gene3D" id="2.40.160.50">
    <property type="entry name" value="membrane protein fhac: a member of the omp85/tpsb transporter family"/>
    <property type="match status" value="1"/>
</dbReference>
<gene>
    <name evidence="7" type="ORF">SAMN05216193_110149</name>
</gene>
<protein>
    <submittedName>
        <fullName evidence="7">Hemolysin activation/secretion protein</fullName>
    </submittedName>
</protein>
<evidence type="ECO:0000259" key="5">
    <source>
        <dbReference type="Pfam" id="PF03865"/>
    </source>
</evidence>
<organism evidence="7 8">
    <name type="scientific">Pseudomonas jinjuensis</name>
    <dbReference type="NCBI Taxonomy" id="198616"/>
    <lineage>
        <taxon>Bacteria</taxon>
        <taxon>Pseudomonadati</taxon>
        <taxon>Pseudomonadota</taxon>
        <taxon>Gammaproteobacteria</taxon>
        <taxon>Pseudomonadales</taxon>
        <taxon>Pseudomonadaceae</taxon>
        <taxon>Pseudomonas</taxon>
    </lineage>
</organism>
<dbReference type="GO" id="GO:0046819">
    <property type="term" value="P:protein secretion by the type V secretion system"/>
    <property type="evidence" value="ECO:0007669"/>
    <property type="project" value="TreeGrafter"/>
</dbReference>
<evidence type="ECO:0000256" key="1">
    <source>
        <dbReference type="ARBA" id="ARBA00022452"/>
    </source>
</evidence>
<evidence type="ECO:0000256" key="3">
    <source>
        <dbReference type="ARBA" id="ARBA00023237"/>
    </source>
</evidence>
<keyword evidence="1" id="KW-0472">Membrane</keyword>
<dbReference type="RefSeq" id="WP_084312745.1">
    <property type="nucleotide sequence ID" value="NZ_FNIJ01000010.1"/>
</dbReference>
<keyword evidence="3" id="KW-0998">Cell outer membrane</keyword>
<dbReference type="Pfam" id="PF08479">
    <property type="entry name" value="POTRA_2"/>
    <property type="match status" value="1"/>
</dbReference>
<dbReference type="GO" id="GO:0008320">
    <property type="term" value="F:protein transmembrane transporter activity"/>
    <property type="evidence" value="ECO:0007669"/>
    <property type="project" value="TreeGrafter"/>
</dbReference>
<name>A0A1H0IVF2_9PSED</name>
<dbReference type="Proteomes" id="UP000242957">
    <property type="component" value="Unassembled WGS sequence"/>
</dbReference>
<dbReference type="GO" id="GO:0098046">
    <property type="term" value="C:type V protein secretion system complex"/>
    <property type="evidence" value="ECO:0007669"/>
    <property type="project" value="TreeGrafter"/>
</dbReference>
<dbReference type="InterPro" id="IPR013686">
    <property type="entry name" value="Polypept-transport_assoc_ShlB"/>
</dbReference>
<evidence type="ECO:0000313" key="7">
    <source>
        <dbReference type="EMBL" id="SDO35303.1"/>
    </source>
</evidence>
<accession>A0A1H0IVF2</accession>
<feature type="signal peptide" evidence="4">
    <location>
        <begin position="1"/>
        <end position="29"/>
    </location>
</feature>
<evidence type="ECO:0000256" key="4">
    <source>
        <dbReference type="SAM" id="SignalP"/>
    </source>
</evidence>
<evidence type="ECO:0000313" key="8">
    <source>
        <dbReference type="Proteomes" id="UP000242957"/>
    </source>
</evidence>
<keyword evidence="8" id="KW-1185">Reference proteome</keyword>
<keyword evidence="2" id="KW-0812">Transmembrane</keyword>
<sequence>MSYSNAAIPKFICALSLAILCANSGYTLAAEVPAGEASVLVSRVSFSGNRTFTSEQLNAQIANEIGKPMTLLQMRALADKIQQLYRDAGYQLVKVIVPNQDFGNAESLRLVVLEGWLGDIEVTGNDRYSRERVIEALEAAGIHADKAFALEDVERALTRLNRQSGIEVSSTLKPGKEAGSTDMLIEVKEAPRVQGIVEVNNYGSEDTGENRLIPSLQLTNLTGRGDEMNLLGMTSVGDGDLHYEYIDYSTPINAIGTKVHAYYTQGNVDVGEEFQVLEIEGDNKGWGLGVSHDFVQSARTIYSLETWLESQDLEQKMLGTTTSEDKIRKLRVSFRLDDSGLNGRTLASVDLHQGLGEMLGGMDDDSEMSSRSGAHADNSFTKVSFDIARLQRITPRIMLIPRLYGQYSFDSLVSSEQWGIGGIGSVVGHESSTFSGDHGYTASLEGRYSLFGDNDRYQLAARIDHGQVFVKDPLIDQNDSDDLSGAAIGFLARPIDSLDFRIDYAVPVGERTDKSSYVYAQARYHF</sequence>
<dbReference type="PANTHER" id="PTHR34597">
    <property type="entry name" value="SLR1661 PROTEIN"/>
    <property type="match status" value="1"/>
</dbReference>
<dbReference type="OrthoDB" id="572300at2"/>
<keyword evidence="1" id="KW-1134">Transmembrane beta strand</keyword>
<dbReference type="Pfam" id="PF03865">
    <property type="entry name" value="ShlB"/>
    <property type="match status" value="1"/>
</dbReference>
<feature type="domain" description="Polypeptide-transport-associated ShlB-type" evidence="6">
    <location>
        <begin position="41"/>
        <end position="115"/>
    </location>
</feature>
<dbReference type="PANTHER" id="PTHR34597:SF1">
    <property type="entry name" value="HEME_HEMOPEXIN TRANSPORTER PROTEIN HUXB"/>
    <property type="match status" value="1"/>
</dbReference>
<evidence type="ECO:0000256" key="2">
    <source>
        <dbReference type="ARBA" id="ARBA00022692"/>
    </source>
</evidence>
<feature type="chain" id="PRO_5017257533" evidence="4">
    <location>
        <begin position="30"/>
        <end position="526"/>
    </location>
</feature>
<dbReference type="AlphaFoldDB" id="A0A1H0IVF2"/>
<dbReference type="Gene3D" id="3.10.20.310">
    <property type="entry name" value="membrane protein fhac"/>
    <property type="match status" value="1"/>
</dbReference>
<reference evidence="8" key="1">
    <citation type="submission" date="2016-10" db="EMBL/GenBank/DDBJ databases">
        <authorList>
            <person name="Varghese N."/>
            <person name="Submissions S."/>
        </authorList>
    </citation>
    <scope>NUCLEOTIDE SEQUENCE [LARGE SCALE GENOMIC DNA]</scope>
    <source>
        <strain evidence="8">JCM 21621</strain>
    </source>
</reference>
<evidence type="ECO:0000259" key="6">
    <source>
        <dbReference type="Pfam" id="PF08479"/>
    </source>
</evidence>
<dbReference type="EMBL" id="FNIJ01000010">
    <property type="protein sequence ID" value="SDO35303.1"/>
    <property type="molecule type" value="Genomic_DNA"/>
</dbReference>
<proteinExistence type="predicted"/>